<sequence>MSRHANASCSAPATSSPPPPATPSRRARRRLLWAFALLALGLGWYFKLPALAYYAARTHLASADWEGRSVGLSSYRVAIEGLPVDGLTRNTSGLTFNADTGTLFTVINRPPQVAELSTDGRLLRLIPLEGVNDPEGITHVQGDTYVISDEDSHSLTWVRLEPGAQRLSLAGQPRLQLGIDVVRNASFEGVSWDSANGRLFVVKEKLPLRVLVMTGLQPAIGGSGFDVGISEWKSSSAATLFMSDLSSLTFHEPTGHLLLLSDESAMVVEYAPDGTPVSLLPLWRGMNGLQRKVPQPEGLAVGNDGAVYVLSEPNLFYRFEPPRAPAWALR</sequence>
<dbReference type="Pfam" id="PF06977">
    <property type="entry name" value="SdiA-regulated"/>
    <property type="match status" value="1"/>
</dbReference>
<keyword evidence="8" id="KW-1185">Reference proteome</keyword>
<evidence type="ECO:0000256" key="1">
    <source>
        <dbReference type="ARBA" id="ARBA00004236"/>
    </source>
</evidence>
<evidence type="ECO:0000313" key="7">
    <source>
        <dbReference type="EMBL" id="QIM51543.1"/>
    </source>
</evidence>
<dbReference type="CDD" id="cd09971">
    <property type="entry name" value="SdiA-regulated"/>
    <property type="match status" value="1"/>
</dbReference>
<evidence type="ECO:0000256" key="2">
    <source>
        <dbReference type="ARBA" id="ARBA00009852"/>
    </source>
</evidence>
<evidence type="ECO:0000256" key="6">
    <source>
        <dbReference type="SAM" id="Phobius"/>
    </source>
</evidence>
<comment type="subcellular location">
    <subcellularLocation>
        <location evidence="1">Cell membrane</location>
    </subcellularLocation>
</comment>
<feature type="compositionally biased region" description="Low complexity" evidence="5">
    <location>
        <begin position="1"/>
        <end position="14"/>
    </location>
</feature>
<feature type="transmembrane region" description="Helical" evidence="6">
    <location>
        <begin position="31"/>
        <end position="54"/>
    </location>
</feature>
<reference evidence="7 8" key="1">
    <citation type="submission" date="2020-03" db="EMBL/GenBank/DDBJ databases">
        <title>Hydrogenophaga sp. nov. isolated from cyanobacterial mat.</title>
        <authorList>
            <person name="Thorat V."/>
            <person name="Kirdat K."/>
            <person name="Tiwarekar B."/>
            <person name="Costa E.D."/>
            <person name="Yadav A."/>
        </authorList>
    </citation>
    <scope>NUCLEOTIDE SEQUENCE [LARGE SCALE GENOMIC DNA]</scope>
    <source>
        <strain evidence="7 8">BA0156</strain>
    </source>
</reference>
<evidence type="ECO:0000256" key="3">
    <source>
        <dbReference type="ARBA" id="ARBA00022475"/>
    </source>
</evidence>
<keyword evidence="3" id="KW-1003">Cell membrane</keyword>
<dbReference type="InterPro" id="IPR011042">
    <property type="entry name" value="6-blade_b-propeller_TolB-like"/>
</dbReference>
<keyword evidence="6" id="KW-1133">Transmembrane helix</keyword>
<gene>
    <name evidence="7" type="ORF">G9Q37_05015</name>
</gene>
<keyword evidence="4 6" id="KW-0472">Membrane</keyword>
<dbReference type="AlphaFoldDB" id="A0A6G8IEH6"/>
<keyword evidence="6" id="KW-0812">Transmembrane</keyword>
<proteinExistence type="inferred from homology"/>
<evidence type="ECO:0000256" key="5">
    <source>
        <dbReference type="SAM" id="MobiDB-lite"/>
    </source>
</evidence>
<dbReference type="Proteomes" id="UP000503162">
    <property type="component" value="Chromosome"/>
</dbReference>
<evidence type="ECO:0000313" key="8">
    <source>
        <dbReference type="Proteomes" id="UP000503162"/>
    </source>
</evidence>
<dbReference type="Gene3D" id="2.120.10.30">
    <property type="entry name" value="TolB, C-terminal domain"/>
    <property type="match status" value="1"/>
</dbReference>
<protein>
    <submittedName>
        <fullName evidence="7">Uncharacterized protein</fullName>
    </submittedName>
</protein>
<name>A0A6G8IEH6_9BURK</name>
<dbReference type="RefSeq" id="WP_166225429.1">
    <property type="nucleotide sequence ID" value="NZ_CP049989.1"/>
</dbReference>
<dbReference type="SUPFAM" id="SSF50956">
    <property type="entry name" value="Thermostable phytase (3-phytase)"/>
    <property type="match status" value="1"/>
</dbReference>
<dbReference type="InterPro" id="IPR009722">
    <property type="entry name" value="YjiK/CarP"/>
</dbReference>
<feature type="region of interest" description="Disordered" evidence="5">
    <location>
        <begin position="1"/>
        <end position="24"/>
    </location>
</feature>
<dbReference type="KEGG" id="hcz:G9Q37_05015"/>
<accession>A0A6G8IEH6</accession>
<dbReference type="EMBL" id="CP049989">
    <property type="protein sequence ID" value="QIM51543.1"/>
    <property type="molecule type" value="Genomic_DNA"/>
</dbReference>
<comment type="similarity">
    <text evidence="2">Belongs to the YjiK family.</text>
</comment>
<evidence type="ECO:0000256" key="4">
    <source>
        <dbReference type="ARBA" id="ARBA00023136"/>
    </source>
</evidence>
<organism evidence="7 8">
    <name type="scientific">Hydrogenophaga crocea</name>
    <dbReference type="NCBI Taxonomy" id="2716225"/>
    <lineage>
        <taxon>Bacteria</taxon>
        <taxon>Pseudomonadati</taxon>
        <taxon>Pseudomonadota</taxon>
        <taxon>Betaproteobacteria</taxon>
        <taxon>Burkholderiales</taxon>
        <taxon>Comamonadaceae</taxon>
        <taxon>Hydrogenophaga</taxon>
    </lineage>
</organism>
<dbReference type="GO" id="GO:0005886">
    <property type="term" value="C:plasma membrane"/>
    <property type="evidence" value="ECO:0007669"/>
    <property type="project" value="UniProtKB-SubCell"/>
</dbReference>